<organism evidence="2 3">
    <name type="scientific">Novipirellula galeiformis</name>
    <dbReference type="NCBI Taxonomy" id="2528004"/>
    <lineage>
        <taxon>Bacteria</taxon>
        <taxon>Pseudomonadati</taxon>
        <taxon>Planctomycetota</taxon>
        <taxon>Planctomycetia</taxon>
        <taxon>Pirellulales</taxon>
        <taxon>Pirellulaceae</taxon>
        <taxon>Novipirellula</taxon>
    </lineage>
</organism>
<comment type="caution">
    <text evidence="2">The sequence shown here is derived from an EMBL/GenBank/DDBJ whole genome shotgun (WGS) entry which is preliminary data.</text>
</comment>
<accession>A0A5C6C2T0</accession>
<sequence precursor="true">MSFPKYALPVLVSVVAIGTVASLAATNASNSESKLAGKFVLVEQPGVIFSVHEKV</sequence>
<gene>
    <name evidence="2" type="ORF">Pla52o_50210</name>
</gene>
<evidence type="ECO:0000313" key="3">
    <source>
        <dbReference type="Proteomes" id="UP000316304"/>
    </source>
</evidence>
<dbReference type="AlphaFoldDB" id="A0A5C6C2T0"/>
<keyword evidence="1" id="KW-0732">Signal</keyword>
<dbReference type="EMBL" id="SJPT01000010">
    <property type="protein sequence ID" value="TWU17806.1"/>
    <property type="molecule type" value="Genomic_DNA"/>
</dbReference>
<protein>
    <submittedName>
        <fullName evidence="2">Uncharacterized protein</fullName>
    </submittedName>
</protein>
<dbReference type="Proteomes" id="UP000316304">
    <property type="component" value="Unassembled WGS sequence"/>
</dbReference>
<feature type="signal peptide" evidence="1">
    <location>
        <begin position="1"/>
        <end position="24"/>
    </location>
</feature>
<evidence type="ECO:0000256" key="1">
    <source>
        <dbReference type="SAM" id="SignalP"/>
    </source>
</evidence>
<name>A0A5C6C2T0_9BACT</name>
<dbReference type="RefSeq" id="WP_197169449.1">
    <property type="nucleotide sequence ID" value="NZ_SJPT01000010.1"/>
</dbReference>
<feature type="chain" id="PRO_5022963651" evidence="1">
    <location>
        <begin position="25"/>
        <end position="55"/>
    </location>
</feature>
<evidence type="ECO:0000313" key="2">
    <source>
        <dbReference type="EMBL" id="TWU17806.1"/>
    </source>
</evidence>
<reference evidence="2 3" key="1">
    <citation type="submission" date="2019-02" db="EMBL/GenBank/DDBJ databases">
        <title>Deep-cultivation of Planctomycetes and their phenomic and genomic characterization uncovers novel biology.</title>
        <authorList>
            <person name="Wiegand S."/>
            <person name="Jogler M."/>
            <person name="Boedeker C."/>
            <person name="Pinto D."/>
            <person name="Vollmers J."/>
            <person name="Rivas-Marin E."/>
            <person name="Kohn T."/>
            <person name="Peeters S.H."/>
            <person name="Heuer A."/>
            <person name="Rast P."/>
            <person name="Oberbeckmann S."/>
            <person name="Bunk B."/>
            <person name="Jeske O."/>
            <person name="Meyerdierks A."/>
            <person name="Storesund J.E."/>
            <person name="Kallscheuer N."/>
            <person name="Luecker S."/>
            <person name="Lage O.M."/>
            <person name="Pohl T."/>
            <person name="Merkel B.J."/>
            <person name="Hornburger P."/>
            <person name="Mueller R.-W."/>
            <person name="Bruemmer F."/>
            <person name="Labrenz M."/>
            <person name="Spormann A.M."/>
            <person name="Op Den Camp H."/>
            <person name="Overmann J."/>
            <person name="Amann R."/>
            <person name="Jetten M.S.M."/>
            <person name="Mascher T."/>
            <person name="Medema M.H."/>
            <person name="Devos D.P."/>
            <person name="Kaster A.-K."/>
            <person name="Ovreas L."/>
            <person name="Rohde M."/>
            <person name="Galperin M.Y."/>
            <person name="Jogler C."/>
        </authorList>
    </citation>
    <scope>NUCLEOTIDE SEQUENCE [LARGE SCALE GENOMIC DNA]</scope>
    <source>
        <strain evidence="2 3">Pla52o</strain>
    </source>
</reference>
<proteinExistence type="predicted"/>
<keyword evidence="3" id="KW-1185">Reference proteome</keyword>